<proteinExistence type="predicted"/>
<comment type="caution">
    <text evidence="2">The sequence shown here is derived from an EMBL/GenBank/DDBJ whole genome shotgun (WGS) entry which is preliminary data.</text>
</comment>
<evidence type="ECO:0000256" key="1">
    <source>
        <dbReference type="SAM" id="MobiDB-lite"/>
    </source>
</evidence>
<dbReference type="EMBL" id="MTSA01000008">
    <property type="protein sequence ID" value="OUM07248.1"/>
    <property type="molecule type" value="Genomic_DNA"/>
</dbReference>
<evidence type="ECO:0000313" key="2">
    <source>
        <dbReference type="EMBL" id="OUM07248.1"/>
    </source>
</evidence>
<gene>
    <name evidence="2" type="ORF">BW686_12645</name>
</gene>
<protein>
    <submittedName>
        <fullName evidence="2">Uncharacterized protein</fullName>
    </submittedName>
</protein>
<reference evidence="2 3" key="1">
    <citation type="submission" date="2017-01" db="EMBL/GenBank/DDBJ databases">
        <authorList>
            <person name="Mah S.A."/>
            <person name="Swanson W.J."/>
            <person name="Moy G.W."/>
            <person name="Vacquier V.D."/>
        </authorList>
    </citation>
    <scope>NUCLEOTIDE SEQUENCE [LARGE SCALE GENOMIC DNA]</scope>
    <source>
        <strain evidence="2">PDD-32b-74</strain>
    </source>
</reference>
<feature type="compositionally biased region" description="Basic and acidic residues" evidence="1">
    <location>
        <begin position="1"/>
        <end position="19"/>
    </location>
</feature>
<feature type="region of interest" description="Disordered" evidence="1">
    <location>
        <begin position="1"/>
        <end position="22"/>
    </location>
</feature>
<dbReference type="RefSeq" id="WP_084917101.1">
    <property type="nucleotide sequence ID" value="NZ_MTSA01000008.1"/>
</dbReference>
<accession>A0A244ES44</accession>
<dbReference type="Proteomes" id="UP000195128">
    <property type="component" value="Unassembled WGS sequence"/>
</dbReference>
<sequence>MSEDNKDVSSEEKPLHPAPDKVVFPEGEKAYSQFKCDKRNQWGERATPKNFTSISTLNNYSAFVVRTYGAATSGNCALRLDNDNGADETFKQTFNVTSQWTAFYKSDLPEVAKNARGIFAAGQSTEFYYEVGYLV</sequence>
<dbReference type="AlphaFoldDB" id="A0A244ES44"/>
<evidence type="ECO:0000313" key="3">
    <source>
        <dbReference type="Proteomes" id="UP000195128"/>
    </source>
</evidence>
<organism evidence="2 3">
    <name type="scientific">Pseudomonas syringae</name>
    <dbReference type="NCBI Taxonomy" id="317"/>
    <lineage>
        <taxon>Bacteria</taxon>
        <taxon>Pseudomonadati</taxon>
        <taxon>Pseudomonadota</taxon>
        <taxon>Gammaproteobacteria</taxon>
        <taxon>Pseudomonadales</taxon>
        <taxon>Pseudomonadaceae</taxon>
        <taxon>Pseudomonas</taxon>
    </lineage>
</organism>
<name>A0A244ES44_PSESX</name>
<dbReference type="OrthoDB" id="9888453at2"/>